<feature type="domain" description="N-acetyltransferase" evidence="3">
    <location>
        <begin position="3"/>
        <end position="174"/>
    </location>
</feature>
<dbReference type="Pfam" id="PF00583">
    <property type="entry name" value="Acetyltransf_1"/>
    <property type="match status" value="1"/>
</dbReference>
<evidence type="ECO:0000256" key="2">
    <source>
        <dbReference type="ARBA" id="ARBA00023315"/>
    </source>
</evidence>
<sequence length="174" mass="19361">MTVYLRKAEPSDLPDILAIIEDGRRTLQKSGIPQWQNGDGPNQEILAKDIDQQTCYILMVEDTLAGVGVLCSEIDPAYEAIFNGSWQPHSQTTYTAIHRVALKSSFQGQGLALVLLRSLVTAARLQGATDIRIDTHPQNFAMQHLIKKAGFVYQGDVILDVNDGERYAYQMILK</sequence>
<keyword evidence="1 4" id="KW-0808">Transferase</keyword>
<dbReference type="SUPFAM" id="SSF55729">
    <property type="entry name" value="Acyl-CoA N-acyltransferases (Nat)"/>
    <property type="match status" value="1"/>
</dbReference>
<proteinExistence type="predicted"/>
<dbReference type="EMBL" id="AEBR01000058">
    <property type="protein sequence ID" value="EFM82615.1"/>
    <property type="molecule type" value="Genomic_DNA"/>
</dbReference>
<organism evidence="4 5">
    <name type="scientific">Enterococcus faecalis TX4248</name>
    <dbReference type="NCBI Taxonomy" id="749495"/>
    <lineage>
        <taxon>Bacteria</taxon>
        <taxon>Bacillati</taxon>
        <taxon>Bacillota</taxon>
        <taxon>Bacilli</taxon>
        <taxon>Lactobacillales</taxon>
        <taxon>Enterococcaceae</taxon>
        <taxon>Enterococcus</taxon>
    </lineage>
</organism>
<dbReference type="PROSITE" id="PS51186">
    <property type="entry name" value="GNAT"/>
    <property type="match status" value="1"/>
</dbReference>
<dbReference type="AlphaFoldDB" id="A0A125W5J0"/>
<reference evidence="4 5" key="1">
    <citation type="submission" date="2010-07" db="EMBL/GenBank/DDBJ databases">
        <authorList>
            <person name="Sid Ahmed O."/>
        </authorList>
    </citation>
    <scope>NUCLEOTIDE SEQUENCE [LARGE SCALE GENOMIC DNA]</scope>
    <source>
        <strain evidence="4 5">TX4248</strain>
    </source>
</reference>
<gene>
    <name evidence="4" type="ORF">HMPREF9498_01768</name>
</gene>
<accession>A0A125W5J0</accession>
<dbReference type="InterPro" id="IPR016181">
    <property type="entry name" value="Acyl_CoA_acyltransferase"/>
</dbReference>
<name>A0A125W5J0_ENTFL</name>
<dbReference type="GO" id="GO:0016747">
    <property type="term" value="F:acyltransferase activity, transferring groups other than amino-acyl groups"/>
    <property type="evidence" value="ECO:0007669"/>
    <property type="project" value="InterPro"/>
</dbReference>
<dbReference type="PANTHER" id="PTHR43877:SF2">
    <property type="entry name" value="AMINOALKYLPHOSPHONATE N-ACETYLTRANSFERASE-RELATED"/>
    <property type="match status" value="1"/>
</dbReference>
<evidence type="ECO:0000259" key="3">
    <source>
        <dbReference type="PROSITE" id="PS51186"/>
    </source>
</evidence>
<dbReference type="HOGENOM" id="CLU_013985_13_0_9"/>
<evidence type="ECO:0000313" key="4">
    <source>
        <dbReference type="EMBL" id="EFM82615.1"/>
    </source>
</evidence>
<dbReference type="PANTHER" id="PTHR43877">
    <property type="entry name" value="AMINOALKYLPHOSPHONATE N-ACETYLTRANSFERASE-RELATED-RELATED"/>
    <property type="match status" value="1"/>
</dbReference>
<dbReference type="Proteomes" id="UP000004846">
    <property type="component" value="Unassembled WGS sequence"/>
</dbReference>
<keyword evidence="2" id="KW-0012">Acyltransferase</keyword>
<comment type="caution">
    <text evidence="4">The sequence shown here is derived from an EMBL/GenBank/DDBJ whole genome shotgun (WGS) entry which is preliminary data.</text>
</comment>
<evidence type="ECO:0000313" key="5">
    <source>
        <dbReference type="Proteomes" id="UP000004846"/>
    </source>
</evidence>
<dbReference type="InterPro" id="IPR000182">
    <property type="entry name" value="GNAT_dom"/>
</dbReference>
<dbReference type="CDD" id="cd04301">
    <property type="entry name" value="NAT_SF"/>
    <property type="match status" value="1"/>
</dbReference>
<evidence type="ECO:0000256" key="1">
    <source>
        <dbReference type="ARBA" id="ARBA00022679"/>
    </source>
</evidence>
<dbReference type="InterPro" id="IPR050832">
    <property type="entry name" value="Bact_Acetyltransf"/>
</dbReference>
<dbReference type="Gene3D" id="3.40.630.30">
    <property type="match status" value="1"/>
</dbReference>
<protein>
    <submittedName>
        <fullName evidence="4">Acetyltransferase, GNAT family</fullName>
    </submittedName>
</protein>
<dbReference type="RefSeq" id="WP_002394127.1">
    <property type="nucleotide sequence ID" value="NZ_GL454457.1"/>
</dbReference>